<dbReference type="GO" id="GO:0032259">
    <property type="term" value="P:methylation"/>
    <property type="evidence" value="ECO:0007669"/>
    <property type="project" value="UniProtKB-KW"/>
</dbReference>
<name>A0A2N3V9K9_9NOCA</name>
<dbReference type="RefSeq" id="WP_101464782.1">
    <property type="nucleotide sequence ID" value="NZ_PJMW01000002.1"/>
</dbReference>
<accession>A0A2N3V9K9</accession>
<dbReference type="GO" id="GO:0008168">
    <property type="term" value="F:methyltransferase activity"/>
    <property type="evidence" value="ECO:0007669"/>
    <property type="project" value="UniProtKB-KW"/>
</dbReference>
<evidence type="ECO:0000313" key="2">
    <source>
        <dbReference type="Proteomes" id="UP000233766"/>
    </source>
</evidence>
<comment type="caution">
    <text evidence="1">The sequence shown here is derived from an EMBL/GenBank/DDBJ whole genome shotgun (WGS) entry which is preliminary data.</text>
</comment>
<reference evidence="1 2" key="1">
    <citation type="submission" date="2017-12" db="EMBL/GenBank/DDBJ databases">
        <title>Sequencing the genomes of 1000 Actinobacteria strains.</title>
        <authorList>
            <person name="Klenk H.-P."/>
        </authorList>
    </citation>
    <scope>NUCLEOTIDE SEQUENCE [LARGE SCALE GENOMIC DNA]</scope>
    <source>
        <strain evidence="1 2">DSM 44489</strain>
    </source>
</reference>
<sequence>MNSSSRPRLLDLYCKAGGASMGYHRAGFDVTGVDIEPQPRYPFTFVQGDALEFLTAHGHEFDAIAASPPCHDHTPLSSRAGVNGSGWLLGATLDLLAAQPVPWVVENVMGADMRADAVLCGSMFGLRTYRHRKFAIDTRIPWLPAVPWHPAHTARTSTKKRRRDFDAGMNISITGDVGSWLGPACMGIDWMTGSELAQAIPPAYTHHLGLHLLDHLDNTIGLEAA</sequence>
<dbReference type="InterPro" id="IPR029063">
    <property type="entry name" value="SAM-dependent_MTases_sf"/>
</dbReference>
<dbReference type="SUPFAM" id="SSF53335">
    <property type="entry name" value="S-adenosyl-L-methionine-dependent methyltransferases"/>
    <property type="match status" value="1"/>
</dbReference>
<dbReference type="OrthoDB" id="3476156at2"/>
<organism evidence="1 2">
    <name type="scientific">Nocardia fluminea</name>
    <dbReference type="NCBI Taxonomy" id="134984"/>
    <lineage>
        <taxon>Bacteria</taxon>
        <taxon>Bacillati</taxon>
        <taxon>Actinomycetota</taxon>
        <taxon>Actinomycetes</taxon>
        <taxon>Mycobacteriales</taxon>
        <taxon>Nocardiaceae</taxon>
        <taxon>Nocardia</taxon>
    </lineage>
</organism>
<dbReference type="Gene3D" id="3.40.50.150">
    <property type="entry name" value="Vaccinia Virus protein VP39"/>
    <property type="match status" value="1"/>
</dbReference>
<dbReference type="AlphaFoldDB" id="A0A2N3V9K9"/>
<keyword evidence="1" id="KW-0489">Methyltransferase</keyword>
<protein>
    <submittedName>
        <fullName evidence="1">DNA (Cytosine-5)-methyltransferase 1</fullName>
    </submittedName>
</protein>
<gene>
    <name evidence="1" type="ORF">ATK86_2670</name>
</gene>
<dbReference type="Proteomes" id="UP000233766">
    <property type="component" value="Unassembled WGS sequence"/>
</dbReference>
<dbReference type="EMBL" id="PJMW01000002">
    <property type="protein sequence ID" value="PKV78307.1"/>
    <property type="molecule type" value="Genomic_DNA"/>
</dbReference>
<keyword evidence="1" id="KW-0808">Transferase</keyword>
<evidence type="ECO:0000313" key="1">
    <source>
        <dbReference type="EMBL" id="PKV78307.1"/>
    </source>
</evidence>
<keyword evidence="2" id="KW-1185">Reference proteome</keyword>
<proteinExistence type="predicted"/>